<sequence>MILLDLIGAANTKFHSFYPNTHRLHESLYKIERFLNQNHLLEGNNSFQFLKSYANGIVDDDHRPFLEKSMYKFYIFLINILKIYIKLLEFFIVINLEKDFFV</sequence>
<evidence type="ECO:0000256" key="1">
    <source>
        <dbReference type="ARBA" id="ARBA00000001"/>
    </source>
</evidence>
<keyword evidence="5" id="KW-0012">Acyltransferase</keyword>
<evidence type="ECO:0000256" key="5">
    <source>
        <dbReference type="ARBA" id="ARBA00023315"/>
    </source>
</evidence>
<keyword evidence="8" id="KW-1185">Reference proteome</keyword>
<name>T1GBM7_MEGSC</name>
<dbReference type="Proteomes" id="UP000015102">
    <property type="component" value="Unassembled WGS sequence"/>
</dbReference>
<dbReference type="HOGENOM" id="CLU_2280607_0_0_1"/>
<evidence type="ECO:0000256" key="4">
    <source>
        <dbReference type="ARBA" id="ARBA00022679"/>
    </source>
</evidence>
<comment type="catalytic activity">
    <reaction evidence="1">
        <text>N-terminal L-glutaminyl-[peptide] = N-terminal 5-oxo-L-prolyl-[peptide] + NH4(+)</text>
        <dbReference type="Rhea" id="RHEA:23652"/>
        <dbReference type="Rhea" id="RHEA-COMP:11736"/>
        <dbReference type="Rhea" id="RHEA-COMP:11846"/>
        <dbReference type="ChEBI" id="CHEBI:28938"/>
        <dbReference type="ChEBI" id="CHEBI:64722"/>
        <dbReference type="ChEBI" id="CHEBI:87215"/>
        <dbReference type="EC" id="2.3.2.5"/>
    </reaction>
</comment>
<protein>
    <recommendedName>
        <fullName evidence="3">glutaminyl-peptide cyclotransferase</fullName>
        <ecNumber evidence="3">2.3.2.5</ecNumber>
    </recommendedName>
</protein>
<proteinExistence type="inferred from homology"/>
<keyword evidence="4" id="KW-0808">Transferase</keyword>
<reference evidence="8" key="1">
    <citation type="submission" date="2013-02" db="EMBL/GenBank/DDBJ databases">
        <authorList>
            <person name="Hughes D."/>
        </authorList>
    </citation>
    <scope>NUCLEOTIDE SEQUENCE</scope>
    <source>
        <strain>Durham</strain>
        <strain evidence="8">NC isolate 2 -- Noor lab</strain>
    </source>
</reference>
<reference evidence="7" key="2">
    <citation type="submission" date="2015-06" db="UniProtKB">
        <authorList>
            <consortium name="EnsemblMetazoa"/>
        </authorList>
    </citation>
    <scope>IDENTIFICATION</scope>
</reference>
<dbReference type="EMBL" id="CAQQ02030017">
    <property type="status" value="NOT_ANNOTATED_CDS"/>
    <property type="molecule type" value="Genomic_DNA"/>
</dbReference>
<comment type="similarity">
    <text evidence="2">Belongs to the glutaminyl-peptide cyclotransferase family.</text>
</comment>
<dbReference type="PANTHER" id="PTHR12283">
    <property type="entry name" value="GLUTAMINYL-PEPTIDE CYCLOTRANSFERASE"/>
    <property type="match status" value="1"/>
</dbReference>
<keyword evidence="6" id="KW-0812">Transmembrane</keyword>
<evidence type="ECO:0000256" key="6">
    <source>
        <dbReference type="SAM" id="Phobius"/>
    </source>
</evidence>
<feature type="transmembrane region" description="Helical" evidence="6">
    <location>
        <begin position="73"/>
        <end position="94"/>
    </location>
</feature>
<dbReference type="GO" id="GO:0008270">
    <property type="term" value="F:zinc ion binding"/>
    <property type="evidence" value="ECO:0007669"/>
    <property type="project" value="TreeGrafter"/>
</dbReference>
<dbReference type="EC" id="2.3.2.5" evidence="3"/>
<dbReference type="PANTHER" id="PTHR12283:SF6">
    <property type="entry name" value="GLUTAMINYL-PEPTIDE CYCLOTRANSFERASE-RELATED"/>
    <property type="match status" value="1"/>
</dbReference>
<evidence type="ECO:0000256" key="2">
    <source>
        <dbReference type="ARBA" id="ARBA00006014"/>
    </source>
</evidence>
<accession>T1GBM7</accession>
<dbReference type="EnsemblMetazoa" id="MESCA000663-RA">
    <property type="protein sequence ID" value="MESCA000663-PA"/>
    <property type="gene ID" value="MESCA000663"/>
</dbReference>
<keyword evidence="6" id="KW-1133">Transmembrane helix</keyword>
<dbReference type="InterPro" id="IPR040234">
    <property type="entry name" value="QC/QCL"/>
</dbReference>
<organism evidence="7 8">
    <name type="scientific">Megaselia scalaris</name>
    <name type="common">Humpbacked fly</name>
    <name type="synonym">Phora scalaris</name>
    <dbReference type="NCBI Taxonomy" id="36166"/>
    <lineage>
        <taxon>Eukaryota</taxon>
        <taxon>Metazoa</taxon>
        <taxon>Ecdysozoa</taxon>
        <taxon>Arthropoda</taxon>
        <taxon>Hexapoda</taxon>
        <taxon>Insecta</taxon>
        <taxon>Pterygota</taxon>
        <taxon>Neoptera</taxon>
        <taxon>Endopterygota</taxon>
        <taxon>Diptera</taxon>
        <taxon>Brachycera</taxon>
        <taxon>Muscomorpha</taxon>
        <taxon>Platypezoidea</taxon>
        <taxon>Phoridae</taxon>
        <taxon>Megaseliini</taxon>
        <taxon>Megaselia</taxon>
    </lineage>
</organism>
<dbReference type="Gene3D" id="3.40.630.10">
    <property type="entry name" value="Zn peptidases"/>
    <property type="match status" value="1"/>
</dbReference>
<evidence type="ECO:0000313" key="8">
    <source>
        <dbReference type="Proteomes" id="UP000015102"/>
    </source>
</evidence>
<dbReference type="GO" id="GO:0016603">
    <property type="term" value="F:glutaminyl-peptide cyclotransferase activity"/>
    <property type="evidence" value="ECO:0007669"/>
    <property type="project" value="UniProtKB-EC"/>
</dbReference>
<keyword evidence="6" id="KW-0472">Membrane</keyword>
<evidence type="ECO:0000256" key="3">
    <source>
        <dbReference type="ARBA" id="ARBA00012012"/>
    </source>
</evidence>
<evidence type="ECO:0000313" key="7">
    <source>
        <dbReference type="EnsemblMetazoa" id="MESCA000663-PA"/>
    </source>
</evidence>
<dbReference type="STRING" id="36166.T1GBM7"/>
<dbReference type="AlphaFoldDB" id="T1GBM7"/>